<dbReference type="PIRSF" id="PIRSF006806">
    <property type="entry name" value="FTHF_cligase"/>
    <property type="match status" value="1"/>
</dbReference>
<evidence type="ECO:0000256" key="3">
    <source>
        <dbReference type="ARBA" id="ARBA00022840"/>
    </source>
</evidence>
<dbReference type="GO" id="GO:0009396">
    <property type="term" value="P:folic acid-containing compound biosynthetic process"/>
    <property type="evidence" value="ECO:0007669"/>
    <property type="project" value="TreeGrafter"/>
</dbReference>
<dbReference type="GO" id="GO:0005524">
    <property type="term" value="F:ATP binding"/>
    <property type="evidence" value="ECO:0007669"/>
    <property type="project" value="UniProtKB-KW"/>
</dbReference>
<feature type="binding site" evidence="4">
    <location>
        <position position="56"/>
    </location>
    <ligand>
        <name>substrate</name>
    </ligand>
</feature>
<comment type="catalytic activity">
    <reaction evidence="5">
        <text>(6S)-5-formyl-5,6,7,8-tetrahydrofolate + ATP = (6R)-5,10-methenyltetrahydrofolate + ADP + phosphate</text>
        <dbReference type="Rhea" id="RHEA:10488"/>
        <dbReference type="ChEBI" id="CHEBI:30616"/>
        <dbReference type="ChEBI" id="CHEBI:43474"/>
        <dbReference type="ChEBI" id="CHEBI:57455"/>
        <dbReference type="ChEBI" id="CHEBI:57457"/>
        <dbReference type="ChEBI" id="CHEBI:456216"/>
        <dbReference type="EC" id="6.3.3.2"/>
    </reaction>
</comment>
<dbReference type="PANTHER" id="PTHR23407:SF1">
    <property type="entry name" value="5-FORMYLTETRAHYDROFOLATE CYCLO-LIGASE"/>
    <property type="match status" value="1"/>
</dbReference>
<dbReference type="AlphaFoldDB" id="A0A518IR01"/>
<dbReference type="EMBL" id="CP036318">
    <property type="protein sequence ID" value="QDV55514.1"/>
    <property type="molecule type" value="Genomic_DNA"/>
</dbReference>
<dbReference type="Gene3D" id="3.40.50.10420">
    <property type="entry name" value="NagB/RpiA/CoA transferase-like"/>
    <property type="match status" value="1"/>
</dbReference>
<evidence type="ECO:0000256" key="4">
    <source>
        <dbReference type="PIRSR" id="PIRSR006806-1"/>
    </source>
</evidence>
<feature type="binding site" evidence="4">
    <location>
        <begin position="142"/>
        <end position="150"/>
    </location>
    <ligand>
        <name>ATP</name>
        <dbReference type="ChEBI" id="CHEBI:30616"/>
    </ligand>
</feature>
<organism evidence="6 7">
    <name type="scientific">Rosistilla oblonga</name>
    <dbReference type="NCBI Taxonomy" id="2527990"/>
    <lineage>
        <taxon>Bacteria</taxon>
        <taxon>Pseudomonadati</taxon>
        <taxon>Planctomycetota</taxon>
        <taxon>Planctomycetia</taxon>
        <taxon>Pirellulales</taxon>
        <taxon>Pirellulaceae</taxon>
        <taxon>Rosistilla</taxon>
    </lineage>
</organism>
<dbReference type="GO" id="GO:0046872">
    <property type="term" value="F:metal ion binding"/>
    <property type="evidence" value="ECO:0007669"/>
    <property type="project" value="UniProtKB-KW"/>
</dbReference>
<keyword evidence="2 4" id="KW-0547">Nucleotide-binding</keyword>
<keyword evidence="5" id="KW-0479">Metal-binding</keyword>
<protein>
    <recommendedName>
        <fullName evidence="5">5-formyltetrahydrofolate cyclo-ligase</fullName>
        <ecNumber evidence="5">6.3.3.2</ecNumber>
    </recommendedName>
</protein>
<gene>
    <name evidence="6" type="ORF">Mal33_14910</name>
</gene>
<keyword evidence="7" id="KW-1185">Reference proteome</keyword>
<dbReference type="NCBIfam" id="TIGR02727">
    <property type="entry name" value="MTHFS_bact"/>
    <property type="match status" value="1"/>
</dbReference>
<feature type="binding site" evidence="4">
    <location>
        <begin position="12"/>
        <end position="16"/>
    </location>
    <ligand>
        <name>ATP</name>
        <dbReference type="ChEBI" id="CHEBI:30616"/>
    </ligand>
</feature>
<dbReference type="InterPro" id="IPR002698">
    <property type="entry name" value="FTHF_cligase"/>
</dbReference>
<feature type="binding site" evidence="4">
    <location>
        <position position="61"/>
    </location>
    <ligand>
        <name>substrate</name>
    </ligand>
</feature>
<evidence type="ECO:0000256" key="2">
    <source>
        <dbReference type="ARBA" id="ARBA00022741"/>
    </source>
</evidence>
<evidence type="ECO:0000313" key="6">
    <source>
        <dbReference type="EMBL" id="QDV55514.1"/>
    </source>
</evidence>
<comment type="similarity">
    <text evidence="1 5">Belongs to the 5-formyltetrahydrofolate cyclo-ligase family.</text>
</comment>
<dbReference type="Pfam" id="PF01812">
    <property type="entry name" value="5-FTHF_cyc-lig"/>
    <property type="match status" value="1"/>
</dbReference>
<name>A0A518IR01_9BACT</name>
<sequence length="201" mass="22599">MNLSANEIAERKDAIRKQAHANRKGQADKEAVSQRITDRLHQMSQYQNATAVMYYVDVRDEVRTRHALPEALASGKKIVVPFCVDGELELFHLESIDELETGMYKILEPRADLRQLAAKRVEVAELDLVIVPGVAFDQNGGRTGHGKGYYDKLLEHARADTPLISLAFECQMFPEIPVAQHDIYMDFVVTEDAVYAGRGRA</sequence>
<dbReference type="GO" id="GO:0030272">
    <property type="term" value="F:5-formyltetrahydrofolate cyclo-ligase activity"/>
    <property type="evidence" value="ECO:0007669"/>
    <property type="project" value="UniProtKB-EC"/>
</dbReference>
<dbReference type="PANTHER" id="PTHR23407">
    <property type="entry name" value="ATPASE INHIBITOR/5-FORMYLTETRAHYDROFOLATE CYCLO-LIGASE"/>
    <property type="match status" value="1"/>
</dbReference>
<dbReference type="Proteomes" id="UP000316770">
    <property type="component" value="Chromosome"/>
</dbReference>
<dbReference type="SUPFAM" id="SSF100950">
    <property type="entry name" value="NagB/RpiA/CoA transferase-like"/>
    <property type="match status" value="1"/>
</dbReference>
<dbReference type="GO" id="GO:0035999">
    <property type="term" value="P:tetrahydrofolate interconversion"/>
    <property type="evidence" value="ECO:0007669"/>
    <property type="project" value="TreeGrafter"/>
</dbReference>
<dbReference type="InterPro" id="IPR037171">
    <property type="entry name" value="NagB/RpiA_transferase-like"/>
</dbReference>
<keyword evidence="3 4" id="KW-0067">ATP-binding</keyword>
<dbReference type="EC" id="6.3.3.2" evidence="5"/>
<dbReference type="RefSeq" id="WP_145283360.1">
    <property type="nucleotide sequence ID" value="NZ_CP036318.1"/>
</dbReference>
<keyword evidence="5" id="KW-0460">Magnesium</keyword>
<comment type="cofactor">
    <cofactor evidence="5">
        <name>Mg(2+)</name>
        <dbReference type="ChEBI" id="CHEBI:18420"/>
    </cofactor>
</comment>
<evidence type="ECO:0000313" key="7">
    <source>
        <dbReference type="Proteomes" id="UP000316770"/>
    </source>
</evidence>
<keyword evidence="6" id="KW-0436">Ligase</keyword>
<evidence type="ECO:0000256" key="5">
    <source>
        <dbReference type="RuleBase" id="RU361279"/>
    </source>
</evidence>
<proteinExistence type="inferred from homology"/>
<evidence type="ECO:0000256" key="1">
    <source>
        <dbReference type="ARBA" id="ARBA00010638"/>
    </source>
</evidence>
<dbReference type="InterPro" id="IPR024185">
    <property type="entry name" value="FTHF_cligase-like_sf"/>
</dbReference>
<accession>A0A518IR01</accession>
<reference evidence="6 7" key="1">
    <citation type="submission" date="2019-02" db="EMBL/GenBank/DDBJ databases">
        <title>Deep-cultivation of Planctomycetes and their phenomic and genomic characterization uncovers novel biology.</title>
        <authorList>
            <person name="Wiegand S."/>
            <person name="Jogler M."/>
            <person name="Boedeker C."/>
            <person name="Pinto D."/>
            <person name="Vollmers J."/>
            <person name="Rivas-Marin E."/>
            <person name="Kohn T."/>
            <person name="Peeters S.H."/>
            <person name="Heuer A."/>
            <person name="Rast P."/>
            <person name="Oberbeckmann S."/>
            <person name="Bunk B."/>
            <person name="Jeske O."/>
            <person name="Meyerdierks A."/>
            <person name="Storesund J.E."/>
            <person name="Kallscheuer N."/>
            <person name="Luecker S."/>
            <person name="Lage O.M."/>
            <person name="Pohl T."/>
            <person name="Merkel B.J."/>
            <person name="Hornburger P."/>
            <person name="Mueller R.-W."/>
            <person name="Bruemmer F."/>
            <person name="Labrenz M."/>
            <person name="Spormann A.M."/>
            <person name="Op den Camp H."/>
            <person name="Overmann J."/>
            <person name="Amann R."/>
            <person name="Jetten M.S.M."/>
            <person name="Mascher T."/>
            <person name="Medema M.H."/>
            <person name="Devos D.P."/>
            <person name="Kaster A.-K."/>
            <person name="Ovreas L."/>
            <person name="Rohde M."/>
            <person name="Galperin M.Y."/>
            <person name="Jogler C."/>
        </authorList>
    </citation>
    <scope>NUCLEOTIDE SEQUENCE [LARGE SCALE GENOMIC DNA]</scope>
    <source>
        <strain evidence="6 7">Mal33</strain>
    </source>
</reference>